<dbReference type="InterPro" id="IPR016066">
    <property type="entry name" value="A-D-PHexomutase_CS"/>
</dbReference>
<comment type="catalytic activity">
    <reaction evidence="1">
        <text>alpha-D-mannose 1-phosphate = D-mannose 6-phosphate</text>
        <dbReference type="Rhea" id="RHEA:11140"/>
        <dbReference type="ChEBI" id="CHEBI:58409"/>
        <dbReference type="ChEBI" id="CHEBI:58735"/>
        <dbReference type="EC" id="5.4.2.8"/>
    </reaction>
</comment>
<accession>A0A097NZ14</accession>
<evidence type="ECO:0000256" key="4">
    <source>
        <dbReference type="ARBA" id="ARBA00010231"/>
    </source>
</evidence>
<dbReference type="SUPFAM" id="SSF55957">
    <property type="entry name" value="Phosphoglucomutase, C-terminal domain"/>
    <property type="match status" value="1"/>
</dbReference>
<dbReference type="PROSITE" id="PS00710">
    <property type="entry name" value="PGM_PMM"/>
    <property type="match status" value="1"/>
</dbReference>
<dbReference type="EC" id="5.4.2.8" evidence="5"/>
<keyword evidence="8 10" id="KW-0460">Magnesium</keyword>
<dbReference type="SUPFAM" id="SSF53738">
    <property type="entry name" value="Phosphoglucomutase, first 3 domains"/>
    <property type="match status" value="3"/>
</dbReference>
<dbReference type="Pfam" id="PF02878">
    <property type="entry name" value="PGM_PMM_I"/>
    <property type="match status" value="1"/>
</dbReference>
<evidence type="ECO:0000256" key="10">
    <source>
        <dbReference type="RuleBase" id="RU004326"/>
    </source>
</evidence>
<evidence type="ECO:0000259" key="14">
    <source>
        <dbReference type="Pfam" id="PF02880"/>
    </source>
</evidence>
<dbReference type="InterPro" id="IPR005841">
    <property type="entry name" value="Alpha-D-phosphohexomutase_SF"/>
</dbReference>
<evidence type="ECO:0000259" key="11">
    <source>
        <dbReference type="Pfam" id="PF00408"/>
    </source>
</evidence>
<evidence type="ECO:0000259" key="13">
    <source>
        <dbReference type="Pfam" id="PF02879"/>
    </source>
</evidence>
<evidence type="ECO:0000256" key="8">
    <source>
        <dbReference type="ARBA" id="ARBA00022842"/>
    </source>
</evidence>
<name>A0A097NZ14_9GAMM</name>
<reference evidence="15" key="2">
    <citation type="submission" date="2014-07" db="EMBL/GenBank/DDBJ databases">
        <authorList>
            <person name="Ahrendt T."/>
            <person name="Bode H.B."/>
        </authorList>
    </citation>
    <scope>NUCLEOTIDE SEQUENCE</scope>
    <source>
        <strain evidence="15">ATCC 35299</strain>
    </source>
</reference>
<evidence type="ECO:0000256" key="7">
    <source>
        <dbReference type="ARBA" id="ARBA00022723"/>
    </source>
</evidence>
<dbReference type="Pfam" id="PF02879">
    <property type="entry name" value="PGM_PMM_II"/>
    <property type="match status" value="1"/>
</dbReference>
<dbReference type="Gene3D" id="3.40.120.10">
    <property type="entry name" value="Alpha-D-Glucose-1,6-Bisphosphate, subunit A, domain 3"/>
    <property type="match status" value="3"/>
</dbReference>
<feature type="domain" description="Alpha-D-phosphohexomutase alpha/beta/alpha" evidence="12">
    <location>
        <begin position="32"/>
        <end position="157"/>
    </location>
</feature>
<dbReference type="InterPro" id="IPR005844">
    <property type="entry name" value="A-D-PHexomutase_a/b/a-I"/>
</dbReference>
<comment type="similarity">
    <text evidence="4 10">Belongs to the phosphohexose mutase family.</text>
</comment>
<evidence type="ECO:0000256" key="1">
    <source>
        <dbReference type="ARBA" id="ARBA00000586"/>
    </source>
</evidence>
<proteinExistence type="inferred from homology"/>
<dbReference type="AlphaFoldDB" id="A0A097NZ14"/>
<dbReference type="CDD" id="cd03089">
    <property type="entry name" value="PMM_PGM"/>
    <property type="match status" value="1"/>
</dbReference>
<dbReference type="GO" id="GO:0004615">
    <property type="term" value="F:phosphomannomutase activity"/>
    <property type="evidence" value="ECO:0007669"/>
    <property type="project" value="UniProtKB-EC"/>
</dbReference>
<dbReference type="Pfam" id="PF00408">
    <property type="entry name" value="PGM_PMM_IV"/>
    <property type="match status" value="1"/>
</dbReference>
<dbReference type="EMBL" id="KM222819">
    <property type="protein sequence ID" value="AIU36111.1"/>
    <property type="molecule type" value="Genomic_DNA"/>
</dbReference>
<feature type="domain" description="Alpha-D-phosphohexomutase alpha/beta/alpha" evidence="14">
    <location>
        <begin position="280"/>
        <end position="388"/>
    </location>
</feature>
<dbReference type="Gene3D" id="3.30.310.50">
    <property type="entry name" value="Alpha-D-phosphohexomutase, C-terminal domain"/>
    <property type="match status" value="1"/>
</dbReference>
<comment type="pathway">
    <text evidence="3">Nucleotide-sugar biosynthesis; GDP-alpha-D-mannose biosynthesis; alpha-D-mannose 1-phosphate from D-fructose 6-phosphate: step 2/2.</text>
</comment>
<reference evidence="15" key="1">
    <citation type="journal article" date="2013" name="ChemBioChem">
        <title>Biosynthesis of the natural fluorophore legioliulin from legionella.</title>
        <authorList>
            <person name="Ahrendt T."/>
            <person name="Miltenberger M."/>
            <person name="Haneburger I."/>
            <person name="Kirchner F."/>
            <person name="Kronenwerth M."/>
            <person name="Brachmann A.O."/>
            <person name="Hilbi H."/>
            <person name="Bode H.B."/>
        </authorList>
    </citation>
    <scope>NUCLEOTIDE SEQUENCE</scope>
    <source>
        <strain evidence="15">ATCC 35299</strain>
    </source>
</reference>
<dbReference type="InterPro" id="IPR005846">
    <property type="entry name" value="A-D-PHexomutase_a/b/a-III"/>
</dbReference>
<keyword evidence="7 10" id="KW-0479">Metal-binding</keyword>
<organism evidence="15">
    <name type="scientific">Legionella parisiensis</name>
    <dbReference type="NCBI Taxonomy" id="45071"/>
    <lineage>
        <taxon>Bacteria</taxon>
        <taxon>Pseudomonadati</taxon>
        <taxon>Pseudomonadota</taxon>
        <taxon>Gammaproteobacteria</taxon>
        <taxon>Legionellales</taxon>
        <taxon>Legionellaceae</taxon>
        <taxon>Legionella</taxon>
    </lineage>
</organism>
<sequence>MMHLLKPPGVKVDSEVQGGIKMKYQQKQVNRSVFRAYDIRGIIGQELDENSFYSIGLALACYLRDLQRQQIFLARDGRLTSFAMASALKQGLLDSGIDVFDLGAVPTPVMYFAIHTQGIDCGFMVTGSHNPANYNGIKMVLLGKTLMQEDIDILYQLVLDGKRVVGQGKDMTFDILPKYEQRIKSDIKIKRSLKVVVDCGNGIAGPIVPQMLRELGCDVIALYCDVDGHFPNHHPDPTIEANLADLKTAVAAHKADLGLAFDGDADRLGLITNKGEMIWPDRLMMLYVRELLTRLPGATVVFDVKCSSHLEAVIKEAGGVPKMCPTGHSIVKHVMKKEDAALAGEMSGHLFFKDRWYGFDDALYSACRLLEIISASDMTVSEQFDAIPNSINTPELKIAIADDEKFQFMKRFNEMAEFPQARVIAIDGLRVEFDKGWGLLRASNTTPCLVARFEAEDKDNLEQIQQLFKKQMHLLDDTLELPF</sequence>
<dbReference type="PANTHER" id="PTHR43771">
    <property type="entry name" value="PHOSPHOMANNOMUTASE"/>
    <property type="match status" value="1"/>
</dbReference>
<evidence type="ECO:0000256" key="9">
    <source>
        <dbReference type="ARBA" id="ARBA00023235"/>
    </source>
</evidence>
<evidence type="ECO:0000256" key="6">
    <source>
        <dbReference type="ARBA" id="ARBA00022553"/>
    </source>
</evidence>
<feature type="domain" description="Alpha-D-phosphohexomutase C-terminal" evidence="11">
    <location>
        <begin position="413"/>
        <end position="468"/>
    </location>
</feature>
<evidence type="ECO:0000256" key="3">
    <source>
        <dbReference type="ARBA" id="ARBA00004699"/>
    </source>
</evidence>
<keyword evidence="9" id="KW-0413">Isomerase</keyword>
<dbReference type="InterPro" id="IPR016055">
    <property type="entry name" value="A-D-PHexomutase_a/b/a-I/II/III"/>
</dbReference>
<dbReference type="PRINTS" id="PR00509">
    <property type="entry name" value="PGMPMM"/>
</dbReference>
<keyword evidence="6" id="KW-0597">Phosphoprotein</keyword>
<dbReference type="GO" id="GO:0000287">
    <property type="term" value="F:magnesium ion binding"/>
    <property type="evidence" value="ECO:0007669"/>
    <property type="project" value="InterPro"/>
</dbReference>
<evidence type="ECO:0000313" key="15">
    <source>
        <dbReference type="EMBL" id="AIU36111.1"/>
    </source>
</evidence>
<dbReference type="Pfam" id="PF02880">
    <property type="entry name" value="PGM_PMM_III"/>
    <property type="match status" value="1"/>
</dbReference>
<comment type="cofactor">
    <cofactor evidence="2">
        <name>Mg(2+)</name>
        <dbReference type="ChEBI" id="CHEBI:18420"/>
    </cofactor>
</comment>
<dbReference type="InterPro" id="IPR005845">
    <property type="entry name" value="A-D-PHexomutase_a/b/a-II"/>
</dbReference>
<dbReference type="PANTHER" id="PTHR43771:SF2">
    <property type="entry name" value="PHOSPHOMANNOMUTASE_PHOSPHOGLUCOMUTASE"/>
    <property type="match status" value="1"/>
</dbReference>
<protein>
    <recommendedName>
        <fullName evidence="5">phosphomannomutase</fullName>
        <ecNumber evidence="5">5.4.2.8</ecNumber>
    </recommendedName>
</protein>
<evidence type="ECO:0000256" key="2">
    <source>
        <dbReference type="ARBA" id="ARBA00001946"/>
    </source>
</evidence>
<dbReference type="InterPro" id="IPR005843">
    <property type="entry name" value="A-D-PHexomutase_C"/>
</dbReference>
<evidence type="ECO:0000256" key="5">
    <source>
        <dbReference type="ARBA" id="ARBA00012730"/>
    </source>
</evidence>
<evidence type="ECO:0000259" key="12">
    <source>
        <dbReference type="Pfam" id="PF02878"/>
    </source>
</evidence>
<dbReference type="GO" id="GO:0005975">
    <property type="term" value="P:carbohydrate metabolic process"/>
    <property type="evidence" value="ECO:0007669"/>
    <property type="project" value="InterPro"/>
</dbReference>
<feature type="domain" description="Alpha-D-phosphohexomutase alpha/beta/alpha" evidence="13">
    <location>
        <begin position="179"/>
        <end position="275"/>
    </location>
</feature>
<dbReference type="InterPro" id="IPR036900">
    <property type="entry name" value="A-D-PHexomutase_C_sf"/>
</dbReference>